<name>A0A8J3WN52_9ACTN</name>
<dbReference type="AlphaFoldDB" id="A0A8J3WN52"/>
<organism evidence="1 2">
    <name type="scientific">Planobispora siamensis</name>
    <dbReference type="NCBI Taxonomy" id="936338"/>
    <lineage>
        <taxon>Bacteria</taxon>
        <taxon>Bacillati</taxon>
        <taxon>Actinomycetota</taxon>
        <taxon>Actinomycetes</taxon>
        <taxon>Streptosporangiales</taxon>
        <taxon>Streptosporangiaceae</taxon>
        <taxon>Planobispora</taxon>
    </lineage>
</organism>
<sequence>MDTAARRAALKALIDTAPVTLEGLLTDLRRIWGHVPGAAEQQMSAALRALGRPNITPEQAQTIAQQGVIQISPTDATLLKLWSEVSYWADQLDAVEEGTFDTSGMFTDDGDGHYGALDVEGWHAECVRSLNDALNAAAAHVLPITATTAKVA</sequence>
<proteinExistence type="predicted"/>
<accession>A0A8J3WN52</accession>
<gene>
    <name evidence="1" type="ORF">Psi01_60350</name>
</gene>
<comment type="caution">
    <text evidence="1">The sequence shown here is derived from an EMBL/GenBank/DDBJ whole genome shotgun (WGS) entry which is preliminary data.</text>
</comment>
<dbReference type="EMBL" id="BOOJ01000052">
    <property type="protein sequence ID" value="GIH95405.1"/>
    <property type="molecule type" value="Genomic_DNA"/>
</dbReference>
<keyword evidence="2" id="KW-1185">Reference proteome</keyword>
<dbReference type="RefSeq" id="WP_204067501.1">
    <property type="nucleotide sequence ID" value="NZ_BOOJ01000052.1"/>
</dbReference>
<protein>
    <submittedName>
        <fullName evidence="1">Uncharacterized protein</fullName>
    </submittedName>
</protein>
<reference evidence="1 2" key="1">
    <citation type="submission" date="2021-01" db="EMBL/GenBank/DDBJ databases">
        <title>Whole genome shotgun sequence of Planobispora siamensis NBRC 107568.</title>
        <authorList>
            <person name="Komaki H."/>
            <person name="Tamura T."/>
        </authorList>
    </citation>
    <scope>NUCLEOTIDE SEQUENCE [LARGE SCALE GENOMIC DNA]</scope>
    <source>
        <strain evidence="1 2">NBRC 107568</strain>
    </source>
</reference>
<evidence type="ECO:0000313" key="1">
    <source>
        <dbReference type="EMBL" id="GIH95405.1"/>
    </source>
</evidence>
<dbReference type="Proteomes" id="UP000619788">
    <property type="component" value="Unassembled WGS sequence"/>
</dbReference>
<evidence type="ECO:0000313" key="2">
    <source>
        <dbReference type="Proteomes" id="UP000619788"/>
    </source>
</evidence>